<dbReference type="SUPFAM" id="SSF51445">
    <property type="entry name" value="(Trans)glycosidases"/>
    <property type="match status" value="1"/>
</dbReference>
<dbReference type="Gene3D" id="3.40.50.1700">
    <property type="entry name" value="Glycoside hydrolase family 3 C-terminal domain"/>
    <property type="match status" value="1"/>
</dbReference>
<dbReference type="RefSeq" id="WP_280940806.1">
    <property type="nucleotide sequence ID" value="NZ_JARYGX010000003.1"/>
</dbReference>
<dbReference type="PROSITE" id="PS00775">
    <property type="entry name" value="GLYCOSYL_HYDROL_F3"/>
    <property type="match status" value="1"/>
</dbReference>
<organism evidence="10 11">
    <name type="scientific">Luteimonas composti</name>
    <dbReference type="NCBI Taxonomy" id="398257"/>
    <lineage>
        <taxon>Bacteria</taxon>
        <taxon>Pseudomonadati</taxon>
        <taxon>Pseudomonadota</taxon>
        <taxon>Gammaproteobacteria</taxon>
        <taxon>Lysobacterales</taxon>
        <taxon>Lysobacteraceae</taxon>
        <taxon>Luteimonas</taxon>
    </lineage>
</organism>
<dbReference type="InterPro" id="IPR036881">
    <property type="entry name" value="Glyco_hydro_3_C_sf"/>
</dbReference>
<proteinExistence type="inferred from homology"/>
<dbReference type="PRINTS" id="PR00133">
    <property type="entry name" value="GLHYDRLASE3"/>
</dbReference>
<dbReference type="Proteomes" id="UP001160550">
    <property type="component" value="Unassembled WGS sequence"/>
</dbReference>
<dbReference type="EMBL" id="JARYGX010000003">
    <property type="protein sequence ID" value="MDH7451601.1"/>
    <property type="molecule type" value="Genomic_DNA"/>
</dbReference>
<evidence type="ECO:0000256" key="2">
    <source>
        <dbReference type="ARBA" id="ARBA00005336"/>
    </source>
</evidence>
<comment type="similarity">
    <text evidence="2 7">Belongs to the glycosyl hydrolase 3 family.</text>
</comment>
<dbReference type="Gene3D" id="3.20.20.300">
    <property type="entry name" value="Glycoside hydrolase, family 3, N-terminal domain"/>
    <property type="match status" value="1"/>
</dbReference>
<comment type="catalytic activity">
    <reaction evidence="1">
        <text>Hydrolysis of terminal, non-reducing beta-D-glucosyl residues with release of beta-D-glucose.</text>
        <dbReference type="EC" id="3.2.1.21"/>
    </reaction>
</comment>
<feature type="chain" id="PRO_5047058440" description="beta-glucosidase" evidence="8">
    <location>
        <begin position="31"/>
        <end position="760"/>
    </location>
</feature>
<dbReference type="InterPro" id="IPR026891">
    <property type="entry name" value="Fn3-like"/>
</dbReference>
<comment type="caution">
    <text evidence="10">The sequence shown here is derived from an EMBL/GenBank/DDBJ whole genome shotgun (WGS) entry which is preliminary data.</text>
</comment>
<dbReference type="InterPro" id="IPR013783">
    <property type="entry name" value="Ig-like_fold"/>
</dbReference>
<dbReference type="InterPro" id="IPR002772">
    <property type="entry name" value="Glyco_hydro_3_C"/>
</dbReference>
<dbReference type="SMART" id="SM01217">
    <property type="entry name" value="Fn3_like"/>
    <property type="match status" value="1"/>
</dbReference>
<dbReference type="InterPro" id="IPR051915">
    <property type="entry name" value="Cellulose_Degrad_GH3"/>
</dbReference>
<gene>
    <name evidence="10" type="ORF">QF205_00710</name>
</gene>
<evidence type="ECO:0000313" key="11">
    <source>
        <dbReference type="Proteomes" id="UP001160550"/>
    </source>
</evidence>
<dbReference type="Pfam" id="PF00933">
    <property type="entry name" value="Glyco_hydro_3"/>
    <property type="match status" value="1"/>
</dbReference>
<dbReference type="InterPro" id="IPR036962">
    <property type="entry name" value="Glyco_hydro_3_N_sf"/>
</dbReference>
<dbReference type="InterPro" id="IPR017853">
    <property type="entry name" value="GH"/>
</dbReference>
<keyword evidence="4 8" id="KW-0732">Signal</keyword>
<protein>
    <recommendedName>
        <fullName evidence="3">beta-glucosidase</fullName>
        <ecNumber evidence="3">3.2.1.21</ecNumber>
    </recommendedName>
</protein>
<dbReference type="Pfam" id="PF14310">
    <property type="entry name" value="Fn3-like"/>
    <property type="match status" value="1"/>
</dbReference>
<evidence type="ECO:0000256" key="7">
    <source>
        <dbReference type="RuleBase" id="RU361161"/>
    </source>
</evidence>
<dbReference type="GO" id="GO:0016787">
    <property type="term" value="F:hydrolase activity"/>
    <property type="evidence" value="ECO:0007669"/>
    <property type="project" value="UniProtKB-KW"/>
</dbReference>
<feature type="signal peptide" evidence="8">
    <location>
        <begin position="1"/>
        <end position="30"/>
    </location>
</feature>
<reference evidence="10" key="1">
    <citation type="journal article" date="2007" name="Int. J. Syst. Evol. Microbiol.">
        <title>Luteimonas composti sp. nov., a moderately thermophilic bacterium isolated from food waste.</title>
        <authorList>
            <person name="Young C.C."/>
            <person name="Kampfer P."/>
            <person name="Chen W.M."/>
            <person name="Yen W.S."/>
            <person name="Arun A.B."/>
            <person name="Lai W.A."/>
            <person name="Shen F.T."/>
            <person name="Rekha P.D."/>
            <person name="Lin K.Y."/>
            <person name="Chou J.H."/>
        </authorList>
    </citation>
    <scope>NUCLEOTIDE SEQUENCE</scope>
    <source>
        <strain evidence="10">CC-YY355</strain>
    </source>
</reference>
<dbReference type="EC" id="3.2.1.21" evidence="3"/>
<evidence type="ECO:0000256" key="1">
    <source>
        <dbReference type="ARBA" id="ARBA00000448"/>
    </source>
</evidence>
<feature type="domain" description="Fibronectin type III-like" evidence="9">
    <location>
        <begin position="678"/>
        <end position="747"/>
    </location>
</feature>
<evidence type="ECO:0000256" key="4">
    <source>
        <dbReference type="ARBA" id="ARBA00022729"/>
    </source>
</evidence>
<reference evidence="10" key="2">
    <citation type="submission" date="2023-04" db="EMBL/GenBank/DDBJ databases">
        <authorList>
            <person name="Sun J.-Q."/>
        </authorList>
    </citation>
    <scope>NUCLEOTIDE SEQUENCE</scope>
    <source>
        <strain evidence="10">CC-YY355</strain>
    </source>
</reference>
<dbReference type="SUPFAM" id="SSF52279">
    <property type="entry name" value="Beta-D-glucan exohydrolase, C-terminal domain"/>
    <property type="match status" value="1"/>
</dbReference>
<dbReference type="Gene3D" id="2.60.40.10">
    <property type="entry name" value="Immunoglobulins"/>
    <property type="match status" value="1"/>
</dbReference>
<keyword evidence="6 7" id="KW-0326">Glycosidase</keyword>
<dbReference type="InterPro" id="IPR019800">
    <property type="entry name" value="Glyco_hydro_3_AS"/>
</dbReference>
<keyword evidence="11" id="KW-1185">Reference proteome</keyword>
<keyword evidence="5 7" id="KW-0378">Hydrolase</keyword>
<evidence type="ECO:0000313" key="10">
    <source>
        <dbReference type="EMBL" id="MDH7451601.1"/>
    </source>
</evidence>
<evidence type="ECO:0000256" key="6">
    <source>
        <dbReference type="ARBA" id="ARBA00023295"/>
    </source>
</evidence>
<dbReference type="InterPro" id="IPR001764">
    <property type="entry name" value="Glyco_hydro_3_N"/>
</dbReference>
<name>A0ABT6MLU9_9GAMM</name>
<evidence type="ECO:0000256" key="5">
    <source>
        <dbReference type="ARBA" id="ARBA00022801"/>
    </source>
</evidence>
<evidence type="ECO:0000256" key="8">
    <source>
        <dbReference type="SAM" id="SignalP"/>
    </source>
</evidence>
<dbReference type="PANTHER" id="PTHR30620:SF16">
    <property type="entry name" value="LYSOSOMAL BETA GLUCOSIDASE"/>
    <property type="match status" value="1"/>
</dbReference>
<sequence>MTRPRPPQTPPATFLAGLLAAALAAPLAWAEPPPPRTSAGDLDAERALVDALMAKMTLAEKLGQLNQPPGVGNNTGPAAMAGSEDQVRQGQIGSWLGTQGAALTCRLQKIAVEESRLGIPLLFAYDVIHGMRTVFPVPLGEASSFDPDAAREAARIAAVEATAHGVHWTYAPMVDVARDPRWGRIVEGAGEDPYLNAAFAAAKVRGFQGDDLAAPDTMLATAKHFVAYGAAQGGRDYDVADISERSLHEVYLPPFKAAVDAGVQSIMASFNEVGGIPMHAHGPLIQGLLRGQWRWDGLLVSDYTGVMELMPHGIAADREAAGAAGLRAGVDVDMVSAIYLKDLPAAVEAGRVPLAEVDASVRRVLNAKFRLGLFDDPYRYCKDAGRQEAMTLTAEHRAAARRIAQKSMVLLENEGAVLPLSKSVGTLAVIGPLADEPWAMLGNWVGIGRPADAVTPLKALRASLGDGMRLLVAKGSDIDGDDTAGFDEAVRAARQADAVVMFLGEHPEMSAEANNRTSLDLPGVQEQLALAVAATGKPVVAVLLNGRPLSTGALQGKVPAILEAWFPGVEGGNAIVDVLFGDVAPSGKLPVTVPRNVGQVPIYHARRNTGRPPSKDDKYTSKYLDVDWTPLYPFGHGLSYTTFDHGKPQLASASVSAAEPRQRVRVRVTNTGKRAGTEVVQLYLRDDVASVTRPVRELRGFRRVELQPGESREVEFELGFEDMALYDARMRRVVEPGTFTVFTGGSSLATQSATFEVVAQ</sequence>
<evidence type="ECO:0000259" key="9">
    <source>
        <dbReference type="SMART" id="SM01217"/>
    </source>
</evidence>
<evidence type="ECO:0000256" key="3">
    <source>
        <dbReference type="ARBA" id="ARBA00012744"/>
    </source>
</evidence>
<dbReference type="PANTHER" id="PTHR30620">
    <property type="entry name" value="PERIPLASMIC BETA-GLUCOSIDASE-RELATED"/>
    <property type="match status" value="1"/>
</dbReference>
<dbReference type="Pfam" id="PF01915">
    <property type="entry name" value="Glyco_hydro_3_C"/>
    <property type="match status" value="1"/>
</dbReference>
<accession>A0ABT6MLU9</accession>